<keyword evidence="2" id="KW-1185">Reference proteome</keyword>
<dbReference type="InterPro" id="IPR006357">
    <property type="entry name" value="HAD-SF_hydro_IIA"/>
</dbReference>
<dbReference type="Pfam" id="PF13242">
    <property type="entry name" value="Hydrolase_like"/>
    <property type="match status" value="1"/>
</dbReference>
<dbReference type="Proteomes" id="UP000639859">
    <property type="component" value="Unassembled WGS sequence"/>
</dbReference>
<dbReference type="NCBIfam" id="TIGR01459">
    <property type="entry name" value="HAD-SF-IIA-hyp4"/>
    <property type="match status" value="1"/>
</dbReference>
<evidence type="ECO:0000313" key="2">
    <source>
        <dbReference type="Proteomes" id="UP000639859"/>
    </source>
</evidence>
<dbReference type="GO" id="GO:0016787">
    <property type="term" value="F:hydrolase activity"/>
    <property type="evidence" value="ECO:0007669"/>
    <property type="project" value="UniProtKB-KW"/>
</dbReference>
<organism evidence="1 2">
    <name type="scientific">Caulobacter hibisci</name>
    <dbReference type="NCBI Taxonomy" id="2035993"/>
    <lineage>
        <taxon>Bacteria</taxon>
        <taxon>Pseudomonadati</taxon>
        <taxon>Pseudomonadota</taxon>
        <taxon>Alphaproteobacteria</taxon>
        <taxon>Caulobacterales</taxon>
        <taxon>Caulobacteraceae</taxon>
        <taxon>Caulobacter</taxon>
    </lineage>
</organism>
<dbReference type="InterPro" id="IPR036412">
    <property type="entry name" value="HAD-like_sf"/>
</dbReference>
<proteinExistence type="predicted"/>
<evidence type="ECO:0000313" key="1">
    <source>
        <dbReference type="EMBL" id="MBI1682072.1"/>
    </source>
</evidence>
<reference evidence="1 2" key="1">
    <citation type="submission" date="2020-11" db="EMBL/GenBank/DDBJ databases">
        <title>genome sequence of strain KACC 18849.</title>
        <authorList>
            <person name="Gao J."/>
            <person name="Zhang X."/>
        </authorList>
    </citation>
    <scope>NUCLEOTIDE SEQUENCE [LARGE SCALE GENOMIC DNA]</scope>
    <source>
        <strain evidence="1 2">KACC 18849</strain>
    </source>
</reference>
<dbReference type="EMBL" id="JADWOX010000001">
    <property type="protein sequence ID" value="MBI1682072.1"/>
    <property type="molecule type" value="Genomic_DNA"/>
</dbReference>
<dbReference type="InterPro" id="IPR006356">
    <property type="entry name" value="HAD-SF_hydro_IIA_hyp3"/>
</dbReference>
<dbReference type="Pfam" id="PF13344">
    <property type="entry name" value="Hydrolase_6"/>
    <property type="match status" value="1"/>
</dbReference>
<dbReference type="SUPFAM" id="SSF56784">
    <property type="entry name" value="HAD-like"/>
    <property type="match status" value="1"/>
</dbReference>
<comment type="caution">
    <text evidence="1">The sequence shown here is derived from an EMBL/GenBank/DDBJ whole genome shotgun (WGS) entry which is preliminary data.</text>
</comment>
<dbReference type="Gene3D" id="3.40.50.1000">
    <property type="entry name" value="HAD superfamily/HAD-like"/>
    <property type="match status" value="2"/>
</dbReference>
<dbReference type="RefSeq" id="WP_198574052.1">
    <property type="nucleotide sequence ID" value="NZ_JADWOX010000001.1"/>
</dbReference>
<dbReference type="InterPro" id="IPR023214">
    <property type="entry name" value="HAD_sf"/>
</dbReference>
<protein>
    <submittedName>
        <fullName evidence="1">TIGR01459 family HAD-type hydrolase</fullName>
    </submittedName>
</protein>
<dbReference type="PANTHER" id="PTHR19288">
    <property type="entry name" value="4-NITROPHENYLPHOSPHATASE-RELATED"/>
    <property type="match status" value="1"/>
</dbReference>
<gene>
    <name evidence="1" type="ORF">I4Q42_00140</name>
</gene>
<dbReference type="CDD" id="cd07525">
    <property type="entry name" value="HAD_like"/>
    <property type="match status" value="1"/>
</dbReference>
<dbReference type="NCBIfam" id="TIGR01460">
    <property type="entry name" value="HAD-SF-IIA"/>
    <property type="match status" value="1"/>
</dbReference>
<accession>A0ABS0STU5</accession>
<name>A0ABS0STU5_9CAUL</name>
<keyword evidence="1" id="KW-0378">Hydrolase</keyword>
<dbReference type="PANTHER" id="PTHR19288:SF90">
    <property type="entry name" value="OS08G0542600 PROTEIN"/>
    <property type="match status" value="1"/>
</dbReference>
<sequence length="286" mass="30468">MIDFPAGLSALTDRYDVVLCDVWGVIHNGVQSFPEACDALERFNRDHGPVVLISNAPRPSNDVLAQLDGLKVQREAWSAFVTSGDATRSLLAERAPGKVWKIGPERDEPLYAGLSLDGAGCEDADFICCTGLFDDEAETAEDYRDQLKVAADRGLLFICANPDRVVQRGDKLIFCAGALADLYEELGGKVVMAGKPFAAIYDLALAEAERLKGGPVDRSRVLCIGDGVITDVLGAENQKLACLFIAKGIHGEKALGPDGLLSPEAVTQLLAAESVGATHAVADLVW</sequence>